<evidence type="ECO:0000313" key="6">
    <source>
        <dbReference type="Proteomes" id="UP001362899"/>
    </source>
</evidence>
<dbReference type="EMBL" id="BTGC01000003">
    <property type="protein sequence ID" value="GMM51115.1"/>
    <property type="molecule type" value="Genomic_DNA"/>
</dbReference>
<keyword evidence="6" id="KW-1185">Reference proteome</keyword>
<comment type="similarity">
    <text evidence="2">Belongs to the NUP186/NUP192/NUP205 family.</text>
</comment>
<comment type="caution">
    <text evidence="5">The sequence shown here is derived from an EMBL/GenBank/DDBJ whole genome shotgun (WGS) entry which is preliminary data.</text>
</comment>
<gene>
    <name evidence="5" type="ORF">DASB73_020730</name>
</gene>
<protein>
    <submittedName>
        <fullName evidence="5">Nup192 protein</fullName>
    </submittedName>
</protein>
<dbReference type="GO" id="GO:0017056">
    <property type="term" value="F:structural constituent of nuclear pore"/>
    <property type="evidence" value="ECO:0007669"/>
    <property type="project" value="TreeGrafter"/>
</dbReference>
<proteinExistence type="inferred from homology"/>
<keyword evidence="3" id="KW-0813">Transport</keyword>
<evidence type="ECO:0000256" key="3">
    <source>
        <dbReference type="ARBA" id="ARBA00022448"/>
    </source>
</evidence>
<dbReference type="InterPro" id="IPR021827">
    <property type="entry name" value="Nup186/Nup192/Nup205"/>
</dbReference>
<keyword evidence="4" id="KW-0539">Nucleus</keyword>
<organism evidence="5 6">
    <name type="scientific">Starmerella bacillaris</name>
    <name type="common">Yeast</name>
    <name type="synonym">Candida zemplinina</name>
    <dbReference type="NCBI Taxonomy" id="1247836"/>
    <lineage>
        <taxon>Eukaryota</taxon>
        <taxon>Fungi</taxon>
        <taxon>Dikarya</taxon>
        <taxon>Ascomycota</taxon>
        <taxon>Saccharomycotina</taxon>
        <taxon>Dipodascomycetes</taxon>
        <taxon>Dipodascales</taxon>
        <taxon>Trichomonascaceae</taxon>
        <taxon>Starmerella</taxon>
    </lineage>
</organism>
<dbReference type="PANTHER" id="PTHR31344">
    <property type="entry name" value="NUCLEAR PORE COMPLEX PROTEIN NUP205"/>
    <property type="match status" value="1"/>
</dbReference>
<name>A0AAV5RHW7_STABA</name>
<evidence type="ECO:0000313" key="5">
    <source>
        <dbReference type="EMBL" id="GMM51115.1"/>
    </source>
</evidence>
<dbReference type="AlphaFoldDB" id="A0AAV5RHW7"/>
<dbReference type="GO" id="GO:0044611">
    <property type="term" value="C:nuclear pore inner ring"/>
    <property type="evidence" value="ECO:0007669"/>
    <property type="project" value="TreeGrafter"/>
</dbReference>
<reference evidence="5 6" key="1">
    <citation type="journal article" date="2023" name="Elife">
        <title>Identification of key yeast species and microbe-microbe interactions impacting larval growth of Drosophila in the wild.</title>
        <authorList>
            <person name="Mure A."/>
            <person name="Sugiura Y."/>
            <person name="Maeda R."/>
            <person name="Honda K."/>
            <person name="Sakurai N."/>
            <person name="Takahashi Y."/>
            <person name="Watada M."/>
            <person name="Katoh T."/>
            <person name="Gotoh A."/>
            <person name="Gotoh Y."/>
            <person name="Taniguchi I."/>
            <person name="Nakamura K."/>
            <person name="Hayashi T."/>
            <person name="Katayama T."/>
            <person name="Uemura T."/>
            <person name="Hattori Y."/>
        </authorList>
    </citation>
    <scope>NUCLEOTIDE SEQUENCE [LARGE SCALE GENOMIC DNA]</scope>
    <source>
        <strain evidence="5 6">SB-73</strain>
    </source>
</reference>
<sequence>MHWSISPFAAAHAALFNESADPAQVIGEIREDLTNLLANPPKNVASRDSLGKRPFVVNGQEINVNEKFLTAVVRVSDELNLDERVCAEFLCDVSRDARRIGFDLVESAVALFYTRRAYIIDILRYLVQCDMRLVSNDTAISALFSVEQQMLDLKERAKTNEFMGLSAKNPLWEVEKSFLCSEHERLSRLLYVLLDKEDAESCSKLLKHVSQFSTYDSLMIDYIPVLCQVLSTAPQFVECKFKLEPWEGALQFVFYSFQDEDKPIPYATVCQNIRAAIDKGGIEFLMALGQDVFAQSSASTSPVQSLLRIRVPQFQCWSFLPSNGITDILHNSMQAVCVAFISNCADILKEMRLCEEDMHLSQSDMEKAYPGVDLERFFQLLSNVYAKIRFFEDRDDAMYGFLVWGSDIRVRTMKAAYCELLAALSNSEIMGNSLHRLLLRKEFSWTMIYEHLEQYVRNVENNQVDRDAAILAGSYLNLMHAVTSSSAEALVYVRNQMLDAQKETVNILPLLFKLLKTGPRPQTLEALVPFACAEVWNFLNLDWDEQDLPAFVDLVLKLVESDLYAKNMESYIDFILPLKIDKVLDFVLVLLKGPYAQHTFRALFSSKVYKNLFAYICVNFDDLETCAADHPMCTNVVKAVQIVSILLERSSYPSYSFDKPVLYHLEVVPYLALFLSSKHTSVALSSIRLLGLLQNSPEFKPVIERQSRVLSILTSTSESARIRVQMMAYLRQDAHREVKVALLTMLLNELQELKSTRYPITVAHFLLGFRQSQLGLELKIELDPTIGGISSSNSVFGSVCELLVKSVHNDPEVLRLSSAILGSLVEDPLTQNLVLNYLRPLNFVLHLLQQVPSSANDDVFAYKSVLLTVTKLELRACQTQVLLSLEKAYLDVLLPTIFNFIDFEGLYTSGIKPGSKAALECLNAWCELVPVLDVDLVFVTRAMKLLITFVPQYAQQSTTFATPLARLLVQLVDKYAELCSDGDVVYSFIVRVYAAASASLQPAQMSTELREYLYLLLWKSIQVCDIDKQQNPNVRRDVVNSLLHATVGRTIAIACDDSLNRTDALQLNSIVYLDMLLSVERGNVQTYHVLQSLIKLNFIAVFVNQCVFTENSNVEQVALSLLLQIAQNSIGAEELAASEFIGTTSMKLGQLQRESLVLVLQTLTAIVVNAGPENKHTQRSVRDVLDRNKPVVDKTLSSDNGAKRTVTVLLELTR</sequence>
<dbReference type="Pfam" id="PF11894">
    <property type="entry name" value="Nup192"/>
    <property type="match status" value="3"/>
</dbReference>
<evidence type="ECO:0000256" key="2">
    <source>
        <dbReference type="ARBA" id="ARBA00005892"/>
    </source>
</evidence>
<dbReference type="GO" id="GO:0006999">
    <property type="term" value="P:nuclear pore organization"/>
    <property type="evidence" value="ECO:0007669"/>
    <property type="project" value="TreeGrafter"/>
</dbReference>
<comment type="subcellular location">
    <subcellularLocation>
        <location evidence="1">Nucleus</location>
    </subcellularLocation>
</comment>
<evidence type="ECO:0000256" key="4">
    <source>
        <dbReference type="ARBA" id="ARBA00023242"/>
    </source>
</evidence>
<dbReference type="Proteomes" id="UP001362899">
    <property type="component" value="Unassembled WGS sequence"/>
</dbReference>
<dbReference type="PANTHER" id="PTHR31344:SF0">
    <property type="entry name" value="NUCLEAR PORE COMPLEX PROTEIN NUP205"/>
    <property type="match status" value="1"/>
</dbReference>
<accession>A0AAV5RHW7</accession>
<evidence type="ECO:0000256" key="1">
    <source>
        <dbReference type="ARBA" id="ARBA00004123"/>
    </source>
</evidence>